<dbReference type="Gene3D" id="3.30.160.60">
    <property type="entry name" value="Classic Zinc Finger"/>
    <property type="match status" value="1"/>
</dbReference>
<gene>
    <name evidence="4" type="ORF">R3P38DRAFT_303535</name>
</gene>
<feature type="region of interest" description="Disordered" evidence="2">
    <location>
        <begin position="70"/>
        <end position="104"/>
    </location>
</feature>
<sequence>MSFALPIEALCEMQLSFRVSLEDGTFSFDMVPLNLPGSSSHIPYSQQGMQVHFHPVVDRSGVTLTLFASTTPSHVDPSRSHSPSRENPPPLASMPASPHDFHFSPVPEYIPPGASLPLGPVLNVERQSEGSGAFLNMLEFGYNPHTVLPFGSSRHYHGGMGAEDPFTGSSQSSSTDTDDCSTPSTSSPSLPGFSPASVSRDYKPKLPCPKPGCMRRFSSNYTLSKHLVSHEPKPQKSFPCTMGCALHFSRKHDRLRHEVTQHGRLCEWECRTCLGFFSSEATLKKHKCKSTPGGSRWNKDRR</sequence>
<dbReference type="GO" id="GO:0008270">
    <property type="term" value="F:zinc ion binding"/>
    <property type="evidence" value="ECO:0007669"/>
    <property type="project" value="UniProtKB-KW"/>
</dbReference>
<dbReference type="PROSITE" id="PS00028">
    <property type="entry name" value="ZINC_FINGER_C2H2_1"/>
    <property type="match status" value="2"/>
</dbReference>
<protein>
    <recommendedName>
        <fullName evidence="3">C2H2-type domain-containing protein</fullName>
    </recommendedName>
</protein>
<dbReference type="InterPro" id="IPR013087">
    <property type="entry name" value="Znf_C2H2_type"/>
</dbReference>
<dbReference type="AlphaFoldDB" id="A0AAW0CPI7"/>
<evidence type="ECO:0000256" key="1">
    <source>
        <dbReference type="PROSITE-ProRule" id="PRU00042"/>
    </source>
</evidence>
<evidence type="ECO:0000313" key="4">
    <source>
        <dbReference type="EMBL" id="KAK7042014.1"/>
    </source>
</evidence>
<evidence type="ECO:0000313" key="5">
    <source>
        <dbReference type="Proteomes" id="UP001362999"/>
    </source>
</evidence>
<keyword evidence="1" id="KW-0862">Zinc</keyword>
<evidence type="ECO:0000259" key="3">
    <source>
        <dbReference type="PROSITE" id="PS50157"/>
    </source>
</evidence>
<name>A0AAW0CPI7_9AGAR</name>
<organism evidence="4 5">
    <name type="scientific">Favolaschia claudopus</name>
    <dbReference type="NCBI Taxonomy" id="2862362"/>
    <lineage>
        <taxon>Eukaryota</taxon>
        <taxon>Fungi</taxon>
        <taxon>Dikarya</taxon>
        <taxon>Basidiomycota</taxon>
        <taxon>Agaricomycotina</taxon>
        <taxon>Agaricomycetes</taxon>
        <taxon>Agaricomycetidae</taxon>
        <taxon>Agaricales</taxon>
        <taxon>Marasmiineae</taxon>
        <taxon>Mycenaceae</taxon>
        <taxon>Favolaschia</taxon>
    </lineage>
</organism>
<dbReference type="SMART" id="SM00355">
    <property type="entry name" value="ZnF_C2H2"/>
    <property type="match status" value="2"/>
</dbReference>
<dbReference type="PROSITE" id="PS50157">
    <property type="entry name" value="ZINC_FINGER_C2H2_2"/>
    <property type="match status" value="1"/>
</dbReference>
<evidence type="ECO:0000256" key="2">
    <source>
        <dbReference type="SAM" id="MobiDB-lite"/>
    </source>
</evidence>
<keyword evidence="1" id="KW-0863">Zinc-finger</keyword>
<feature type="region of interest" description="Disordered" evidence="2">
    <location>
        <begin position="159"/>
        <end position="203"/>
    </location>
</feature>
<dbReference type="EMBL" id="JAWWNJ010000013">
    <property type="protein sequence ID" value="KAK7042014.1"/>
    <property type="molecule type" value="Genomic_DNA"/>
</dbReference>
<feature type="compositionally biased region" description="Low complexity" evidence="2">
    <location>
        <begin position="164"/>
        <end position="195"/>
    </location>
</feature>
<accession>A0AAW0CPI7</accession>
<dbReference type="Proteomes" id="UP001362999">
    <property type="component" value="Unassembled WGS sequence"/>
</dbReference>
<proteinExistence type="predicted"/>
<feature type="domain" description="C2H2-type" evidence="3">
    <location>
        <begin position="206"/>
        <end position="235"/>
    </location>
</feature>
<keyword evidence="5" id="KW-1185">Reference proteome</keyword>
<reference evidence="4 5" key="1">
    <citation type="journal article" date="2024" name="J Genomics">
        <title>Draft genome sequencing and assembly of Favolaschia claudopus CIRM-BRFM 2984 isolated from oak limbs.</title>
        <authorList>
            <person name="Navarro D."/>
            <person name="Drula E."/>
            <person name="Chaduli D."/>
            <person name="Cazenave R."/>
            <person name="Ahrendt S."/>
            <person name="Wang J."/>
            <person name="Lipzen A."/>
            <person name="Daum C."/>
            <person name="Barry K."/>
            <person name="Grigoriev I.V."/>
            <person name="Favel A."/>
            <person name="Rosso M.N."/>
            <person name="Martin F."/>
        </authorList>
    </citation>
    <scope>NUCLEOTIDE SEQUENCE [LARGE SCALE GENOMIC DNA]</scope>
    <source>
        <strain evidence="4 5">CIRM-BRFM 2984</strain>
    </source>
</reference>
<keyword evidence="1" id="KW-0479">Metal-binding</keyword>
<comment type="caution">
    <text evidence="4">The sequence shown here is derived from an EMBL/GenBank/DDBJ whole genome shotgun (WGS) entry which is preliminary data.</text>
</comment>